<comment type="caution">
    <text evidence="2">The sequence shown here is derived from an EMBL/GenBank/DDBJ whole genome shotgun (WGS) entry which is preliminary data.</text>
</comment>
<sequence>MSNIKIEVFWTANAKEDLKEIYISLKKKISKETAIKIRDELFNSPNKIVFAEQFQLDEYRLDCRRIIVRNFKILYQIKENSIFIIRVFNSLQNPIKSLK</sequence>
<name>A0AB36P3R5_9FLAO</name>
<dbReference type="InterPro" id="IPR035093">
    <property type="entry name" value="RelE/ParE_toxin_dom_sf"/>
</dbReference>
<evidence type="ECO:0000313" key="2">
    <source>
        <dbReference type="EMBL" id="OXB06452.1"/>
    </source>
</evidence>
<dbReference type="Proteomes" id="UP000198431">
    <property type="component" value="Unassembled WGS sequence"/>
</dbReference>
<proteinExistence type="predicted"/>
<dbReference type="InterPro" id="IPR007712">
    <property type="entry name" value="RelE/ParE_toxin"/>
</dbReference>
<dbReference type="Pfam" id="PF05016">
    <property type="entry name" value="ParE_toxin"/>
    <property type="match status" value="1"/>
</dbReference>
<evidence type="ECO:0000313" key="4">
    <source>
        <dbReference type="Proteomes" id="UP000184216"/>
    </source>
</evidence>
<evidence type="ECO:0000313" key="3">
    <source>
        <dbReference type="EMBL" id="SHL89757.1"/>
    </source>
</evidence>
<keyword evidence="1" id="KW-1277">Toxin-antitoxin system</keyword>
<keyword evidence="4" id="KW-1185">Reference proteome</keyword>
<organism evidence="2 5">
    <name type="scientific">Flavobacterium pectinovorum</name>
    <dbReference type="NCBI Taxonomy" id="29533"/>
    <lineage>
        <taxon>Bacteria</taxon>
        <taxon>Pseudomonadati</taxon>
        <taxon>Bacteroidota</taxon>
        <taxon>Flavobacteriia</taxon>
        <taxon>Flavobacteriales</taxon>
        <taxon>Flavobacteriaceae</taxon>
        <taxon>Flavobacterium</taxon>
    </lineage>
</organism>
<dbReference type="AlphaFoldDB" id="A0AB36P3R5"/>
<dbReference type="RefSeq" id="WP_073394319.1">
    <property type="nucleotide sequence ID" value="NZ_FRBX01000002.1"/>
</dbReference>
<dbReference type="EMBL" id="FRBX01000002">
    <property type="protein sequence ID" value="SHL89757.1"/>
    <property type="molecule type" value="Genomic_DNA"/>
</dbReference>
<dbReference type="Proteomes" id="UP000184216">
    <property type="component" value="Unassembled WGS sequence"/>
</dbReference>
<dbReference type="EMBL" id="MUHB01000006">
    <property type="protein sequence ID" value="OXB06452.1"/>
    <property type="molecule type" value="Genomic_DNA"/>
</dbReference>
<dbReference type="Gene3D" id="3.30.2310.20">
    <property type="entry name" value="RelE-like"/>
    <property type="match status" value="1"/>
</dbReference>
<evidence type="ECO:0000313" key="5">
    <source>
        <dbReference type="Proteomes" id="UP000198431"/>
    </source>
</evidence>
<reference evidence="3 4" key="2">
    <citation type="submission" date="2016-11" db="EMBL/GenBank/DDBJ databases">
        <authorList>
            <person name="Varghese N."/>
            <person name="Submissions S."/>
        </authorList>
    </citation>
    <scope>NUCLEOTIDE SEQUENCE [LARGE SCALE GENOMIC DNA]</scope>
    <source>
        <strain evidence="3 4">DSM 6368</strain>
    </source>
</reference>
<dbReference type="NCBIfam" id="TIGR02385">
    <property type="entry name" value="RelE_StbE"/>
    <property type="match status" value="1"/>
</dbReference>
<gene>
    <name evidence="2" type="ORF">B0A72_05235</name>
    <name evidence="3" type="ORF">SAMN05444387_1385</name>
</gene>
<protein>
    <submittedName>
        <fullName evidence="3">Addiction module toxin, RelE/StbE family</fullName>
    </submittedName>
</protein>
<evidence type="ECO:0000256" key="1">
    <source>
        <dbReference type="ARBA" id="ARBA00022649"/>
    </source>
</evidence>
<reference evidence="2 5" key="1">
    <citation type="submission" date="2016-11" db="EMBL/GenBank/DDBJ databases">
        <title>Whole genomes of Flavobacteriaceae.</title>
        <authorList>
            <person name="Stine C."/>
            <person name="Li C."/>
            <person name="Tadesse D."/>
        </authorList>
    </citation>
    <scope>NUCLEOTIDE SEQUENCE [LARGE SCALE GENOMIC DNA]</scope>
    <source>
        <strain evidence="2 5">ATCC 19366</strain>
    </source>
</reference>
<accession>A0AB36P3R5</accession>
<dbReference type="SUPFAM" id="SSF143011">
    <property type="entry name" value="RelE-like"/>
    <property type="match status" value="1"/>
</dbReference>